<evidence type="ECO:0000313" key="10">
    <source>
        <dbReference type="Proteomes" id="UP000256695"/>
    </source>
</evidence>
<organism evidence="9 10">
    <name type="scientific">Helicobacter anseris</name>
    <dbReference type="NCBI Taxonomy" id="375926"/>
    <lineage>
        <taxon>Bacteria</taxon>
        <taxon>Pseudomonadati</taxon>
        <taxon>Campylobacterota</taxon>
        <taxon>Epsilonproteobacteria</taxon>
        <taxon>Campylobacterales</taxon>
        <taxon>Helicobacteraceae</taxon>
        <taxon>Helicobacter</taxon>
    </lineage>
</organism>
<dbReference type="PANTHER" id="PTHR30435:SF2">
    <property type="entry name" value="FLAGELLAR BASAL-BODY ROD PROTEIN FLGC"/>
    <property type="match status" value="1"/>
</dbReference>
<feature type="domain" description="Flagellar basal-body/hook protein C-terminal" evidence="8">
    <location>
        <begin position="116"/>
        <end position="159"/>
    </location>
</feature>
<gene>
    <name evidence="9" type="primary">flgC</name>
    <name evidence="9" type="ORF">CQA57_04620</name>
</gene>
<dbReference type="RefSeq" id="WP_115579062.1">
    <property type="nucleotide sequence ID" value="NZ_NXLX01000009.1"/>
</dbReference>
<keyword evidence="9" id="KW-0966">Cell projection</keyword>
<protein>
    <recommendedName>
        <fullName evidence="3 6">Flagellar basal-body rod protein FlgC</fullName>
    </recommendedName>
</protein>
<reference evidence="9 10" key="1">
    <citation type="submission" date="2018-04" db="EMBL/GenBank/DDBJ databases">
        <title>Novel Campyloabacter and Helicobacter Species and Strains.</title>
        <authorList>
            <person name="Mannion A.J."/>
            <person name="Shen Z."/>
            <person name="Fox J.G."/>
        </authorList>
    </citation>
    <scope>NUCLEOTIDE SEQUENCE [LARGE SCALE GENOMIC DNA]</scope>
    <source>
        <strain evidence="9 10">MIT 04-9362</strain>
    </source>
</reference>
<dbReference type="NCBIfam" id="TIGR01395">
    <property type="entry name" value="FlgC"/>
    <property type="match status" value="1"/>
</dbReference>
<dbReference type="AlphaFoldDB" id="A0A3D8J8I2"/>
<comment type="caution">
    <text evidence="9">The sequence shown here is derived from an EMBL/GenBank/DDBJ whole genome shotgun (WGS) entry which is preliminary data.</text>
</comment>
<evidence type="ECO:0000256" key="1">
    <source>
        <dbReference type="ARBA" id="ARBA00004117"/>
    </source>
</evidence>
<dbReference type="InterPro" id="IPR019776">
    <property type="entry name" value="Flagellar_basal_body_rod_CS"/>
</dbReference>
<dbReference type="EMBL" id="NXLX01000009">
    <property type="protein sequence ID" value="RDU73590.1"/>
    <property type="molecule type" value="Genomic_DNA"/>
</dbReference>
<dbReference type="PANTHER" id="PTHR30435">
    <property type="entry name" value="FLAGELLAR PROTEIN"/>
    <property type="match status" value="1"/>
</dbReference>
<evidence type="ECO:0000256" key="4">
    <source>
        <dbReference type="ARBA" id="ARBA00023143"/>
    </source>
</evidence>
<dbReference type="InterPro" id="IPR006299">
    <property type="entry name" value="FlgC"/>
</dbReference>
<dbReference type="InterPro" id="IPR010930">
    <property type="entry name" value="Flg_bb/hook_C_dom"/>
</dbReference>
<feature type="domain" description="Flagellar basal body rod protein N-terminal" evidence="7">
    <location>
        <begin position="12"/>
        <end position="35"/>
    </location>
</feature>
<keyword evidence="10" id="KW-1185">Reference proteome</keyword>
<comment type="subcellular location">
    <subcellularLocation>
        <location evidence="1 6">Bacterial flagellum basal body</location>
    </subcellularLocation>
</comment>
<comment type="similarity">
    <text evidence="2">Belongs to the flagella basal body rod proteins family.</text>
</comment>
<accession>A0A3D8J8I2</accession>
<proteinExistence type="inferred from homology"/>
<evidence type="ECO:0000256" key="2">
    <source>
        <dbReference type="ARBA" id="ARBA00009677"/>
    </source>
</evidence>
<comment type="subunit">
    <text evidence="5 6">The basal body constitutes a major portion of the flagellar organelle and consists of four rings (L,P,S, and M) mounted on a central rod. The rod consists of about 26 subunits of FlgG in the distal portion, and FlgB, FlgC and FlgF are thought to build up the proximal portion of the rod with about 6 subunits each.</text>
</comment>
<dbReference type="GO" id="GO:0030694">
    <property type="term" value="C:bacterial-type flagellum basal body, rod"/>
    <property type="evidence" value="ECO:0007669"/>
    <property type="project" value="UniProtKB-UniRule"/>
</dbReference>
<evidence type="ECO:0000256" key="6">
    <source>
        <dbReference type="RuleBase" id="RU362062"/>
    </source>
</evidence>
<evidence type="ECO:0000256" key="3">
    <source>
        <dbReference type="ARBA" id="ARBA00017941"/>
    </source>
</evidence>
<dbReference type="Pfam" id="PF06429">
    <property type="entry name" value="Flg_bbr_C"/>
    <property type="match status" value="1"/>
</dbReference>
<dbReference type="Proteomes" id="UP000256695">
    <property type="component" value="Unassembled WGS sequence"/>
</dbReference>
<dbReference type="Pfam" id="PF00460">
    <property type="entry name" value="Flg_bb_rod"/>
    <property type="match status" value="1"/>
</dbReference>
<keyword evidence="4 6" id="KW-0975">Bacterial flagellum</keyword>
<evidence type="ECO:0000313" key="9">
    <source>
        <dbReference type="EMBL" id="RDU73590.1"/>
    </source>
</evidence>
<dbReference type="PROSITE" id="PS00588">
    <property type="entry name" value="FLAGELLA_BB_ROD"/>
    <property type="match status" value="1"/>
</dbReference>
<keyword evidence="9" id="KW-0969">Cilium</keyword>
<dbReference type="InterPro" id="IPR001444">
    <property type="entry name" value="Flag_bb_rod_N"/>
</dbReference>
<evidence type="ECO:0000259" key="7">
    <source>
        <dbReference type="Pfam" id="PF00460"/>
    </source>
</evidence>
<evidence type="ECO:0000256" key="5">
    <source>
        <dbReference type="ARBA" id="ARBA00025933"/>
    </source>
</evidence>
<name>A0A3D8J8I2_9HELI</name>
<keyword evidence="9" id="KW-0282">Flagellum</keyword>
<dbReference type="OrthoDB" id="9813951at2"/>
<evidence type="ECO:0000259" key="8">
    <source>
        <dbReference type="Pfam" id="PF06429"/>
    </source>
</evidence>
<sequence length="164" mass="18207">MAFLSSFDISGYGLSAQRFRTNIISSNIANANTTRTAEGGPYRRQEVVFRAFDFNEALNKQLANNNNLAEYEDPLDEGDFAKLPKPAIMSVYVDKVVRDDREPLMKYDPSHPDANAQGYVAYPNVNPVVEMADLVEATRAYQANVAAFQSAKNMANNAIMMLQA</sequence>
<dbReference type="GO" id="GO:0071978">
    <property type="term" value="P:bacterial-type flagellum-dependent swarming motility"/>
    <property type="evidence" value="ECO:0007669"/>
    <property type="project" value="TreeGrafter"/>
</dbReference>